<evidence type="ECO:0000256" key="9">
    <source>
        <dbReference type="ARBA" id="ARBA00065362"/>
    </source>
</evidence>
<evidence type="ECO:0000256" key="1">
    <source>
        <dbReference type="ARBA" id="ARBA00004123"/>
    </source>
</evidence>
<dbReference type="GeneID" id="105292943"/>
<dbReference type="FunFam" id="3.30.2130.30:FF:000005">
    <property type="entry name" value="THUMP domain containing 2, isoform CRA_b"/>
    <property type="match status" value="1"/>
</dbReference>
<dbReference type="Gene3D" id="3.40.50.150">
    <property type="entry name" value="Vaccinia Virus protein VP39"/>
    <property type="match status" value="1"/>
</dbReference>
<comment type="catalytic activity">
    <reaction evidence="7">
        <text>guanosine in U6 snRNA + S-adenosyl-L-methionine = N(2)-methylguanosine in U6 snRNA + S-adenosyl-L-homocysteine + H(+)</text>
        <dbReference type="Rhea" id="RHEA:83423"/>
        <dbReference type="Rhea" id="RHEA-COMP:20128"/>
        <dbReference type="Rhea" id="RHEA-COMP:20129"/>
        <dbReference type="ChEBI" id="CHEBI:15378"/>
        <dbReference type="ChEBI" id="CHEBI:57856"/>
        <dbReference type="ChEBI" id="CHEBI:59789"/>
        <dbReference type="ChEBI" id="CHEBI:74269"/>
        <dbReference type="ChEBI" id="CHEBI:74481"/>
    </reaction>
    <physiologicalReaction direction="left-to-right" evidence="7">
        <dbReference type="Rhea" id="RHEA:83424"/>
    </physiologicalReaction>
</comment>
<evidence type="ECO:0000256" key="3">
    <source>
        <dbReference type="ARBA" id="ARBA00022603"/>
    </source>
</evidence>
<evidence type="ECO:0000256" key="10">
    <source>
        <dbReference type="ARBA" id="ARBA00072638"/>
    </source>
</evidence>
<dbReference type="InterPro" id="IPR004114">
    <property type="entry name" value="THUMP_dom"/>
</dbReference>
<dbReference type="CTD" id="80745"/>
<dbReference type="RefSeq" id="XP_011359670.1">
    <property type="nucleotide sequence ID" value="XM_011361368.2"/>
</dbReference>
<evidence type="ECO:0000256" key="7">
    <source>
        <dbReference type="ARBA" id="ARBA00050381"/>
    </source>
</evidence>
<proteinExistence type="inferred from homology"/>
<dbReference type="FunFam" id="3.40.50.150:FF:000177">
    <property type="entry name" value="THUMP domain containing 2, isoform CRA_b"/>
    <property type="match status" value="1"/>
</dbReference>
<dbReference type="Pfam" id="PF02926">
    <property type="entry name" value="THUMP"/>
    <property type="match status" value="1"/>
</dbReference>
<dbReference type="CDD" id="cd02440">
    <property type="entry name" value="AdoMet_MTases"/>
    <property type="match status" value="1"/>
</dbReference>
<dbReference type="PANTHER" id="PTHR14911:SF1">
    <property type="entry name" value="THUMP DOMAIN-CONTAINING PROTEIN 2"/>
    <property type="match status" value="1"/>
</dbReference>
<dbReference type="Gene3D" id="3.30.2130.30">
    <property type="match status" value="1"/>
</dbReference>
<dbReference type="GO" id="GO:0016423">
    <property type="term" value="F:tRNA (guanine) methyltransferase activity"/>
    <property type="evidence" value="ECO:0007669"/>
    <property type="project" value="TreeGrafter"/>
</dbReference>
<evidence type="ECO:0000313" key="15">
    <source>
        <dbReference type="RefSeq" id="XP_011359670.1"/>
    </source>
</evidence>
<dbReference type="InterPro" id="IPR029063">
    <property type="entry name" value="SAM-dependent_MTases_sf"/>
</dbReference>
<dbReference type="PROSITE" id="PS51165">
    <property type="entry name" value="THUMP"/>
    <property type="match status" value="1"/>
</dbReference>
<dbReference type="GO" id="GO:0106346">
    <property type="term" value="F:snRNA methyltransferase activity"/>
    <property type="evidence" value="ECO:0007669"/>
    <property type="project" value="UniProtKB-ARBA"/>
</dbReference>
<sequence length="503" mass="55486">MAAGPRDPGCRPAAGARFFCTVGRGLEPFLMQEVRARLEATQVEYISGKVFFTTSSDLNVLKTLKSAERLFLLIKKQFPFNVSSVSKGKMFSEMQTLINDDPESWLNAISIWKSLLELDAEKEKLSQRHANPLKRKLGENDTIIAKKLKTEQMQATQEIGDCPLEKQIEEETLEQGNLLPKRETFQEVFQNGIAKAVNTHNQNGLTFRVSCRCSGTVAKTFTAQEVGRIIGIALMKQFGWKADLRNPNLEIFIHLNDMYSVVGIPVFRVPLASRAYIKTAGLRSTVAWAMASVAEIKAGMFVLDPMCGLGTILLEAAKEWPDVYYVGADVSTSQLLGACDNLKAAGLKDKIELLKVSVIELPLPSESVDIIISDIPFGKKFKLGKDIKSILQEMERVLHVGGTVVLLLSKDHHRHIEDCEGGGIPLNSKGSHTDVRGIEKCLIPEEKTGTSETVPSSSEPSNRECLDKVPPFGSLVPVECYKVSLGRTDAFICKYKKSHSSGL</sequence>
<dbReference type="PANTHER" id="PTHR14911">
    <property type="entry name" value="THUMP DOMAIN-CONTAINING"/>
    <property type="match status" value="1"/>
</dbReference>
<evidence type="ECO:0000256" key="2">
    <source>
        <dbReference type="ARBA" id="ARBA00008361"/>
    </source>
</evidence>
<evidence type="ECO:0000256" key="4">
    <source>
        <dbReference type="ARBA" id="ARBA00022679"/>
    </source>
</evidence>
<accession>A0A6P3QL33</accession>
<dbReference type="SUPFAM" id="SSF143437">
    <property type="entry name" value="THUMP domain-like"/>
    <property type="match status" value="1"/>
</dbReference>
<dbReference type="AlphaFoldDB" id="A0A6P3QL33"/>
<dbReference type="OrthoDB" id="2013972at2759"/>
<keyword evidence="3" id="KW-0489">Methyltransferase</keyword>
<dbReference type="GO" id="GO:0030488">
    <property type="term" value="P:tRNA methylation"/>
    <property type="evidence" value="ECO:0007669"/>
    <property type="project" value="TreeGrafter"/>
</dbReference>
<reference evidence="15" key="1">
    <citation type="submission" date="2025-08" db="UniProtKB">
        <authorList>
            <consortium name="RefSeq"/>
        </authorList>
    </citation>
    <scope>IDENTIFICATION</scope>
    <source>
        <tissue evidence="15">Kidney</tissue>
    </source>
</reference>
<comment type="similarity">
    <text evidence="2">Belongs to the methyltransferase superfamily.</text>
</comment>
<dbReference type="GO" id="GO:0043527">
    <property type="term" value="C:tRNA methyltransferase complex"/>
    <property type="evidence" value="ECO:0007669"/>
    <property type="project" value="UniProtKB-ARBA"/>
</dbReference>
<dbReference type="InterPro" id="IPR000241">
    <property type="entry name" value="RlmKL-like_Mtase"/>
</dbReference>
<keyword evidence="6" id="KW-0539">Nucleus</keyword>
<comment type="subunit">
    <text evidence="9">Part of the heterodimeric THUMPD2-TRM112 methyltransferase complex; this complex forms an active tRNA methyltransferase, where TRMT112 acts as an activator of the catalytic subunit THUMPD2.</text>
</comment>
<dbReference type="SMART" id="SM00981">
    <property type="entry name" value="THUMP"/>
    <property type="match status" value="1"/>
</dbReference>
<keyword evidence="5 12" id="KW-0694">RNA-binding</keyword>
<evidence type="ECO:0000256" key="8">
    <source>
        <dbReference type="ARBA" id="ARBA00055679"/>
    </source>
</evidence>
<dbReference type="Proteomes" id="UP000515202">
    <property type="component" value="Unplaced"/>
</dbReference>
<evidence type="ECO:0000256" key="11">
    <source>
        <dbReference type="ARBA" id="ARBA00077987"/>
    </source>
</evidence>
<dbReference type="GO" id="GO:0003723">
    <property type="term" value="F:RNA binding"/>
    <property type="evidence" value="ECO:0007669"/>
    <property type="project" value="UniProtKB-UniRule"/>
</dbReference>
<name>A0A6P3QL33_PTEVA</name>
<protein>
    <recommendedName>
        <fullName evidence="10">U6 snRNA (guanine-N(2))-methyltransferase THUMPD2</fullName>
    </recommendedName>
    <alternativeName>
        <fullName evidence="11">THUMP domain-containing protein 2</fullName>
    </alternativeName>
</protein>
<evidence type="ECO:0000256" key="6">
    <source>
        <dbReference type="ARBA" id="ARBA00023242"/>
    </source>
</evidence>
<evidence type="ECO:0000259" key="13">
    <source>
        <dbReference type="PROSITE" id="PS51165"/>
    </source>
</evidence>
<feature type="domain" description="THUMP" evidence="13">
    <location>
        <begin position="173"/>
        <end position="266"/>
    </location>
</feature>
<evidence type="ECO:0000256" key="5">
    <source>
        <dbReference type="ARBA" id="ARBA00022884"/>
    </source>
</evidence>
<comment type="subcellular location">
    <subcellularLocation>
        <location evidence="1">Nucleus</location>
    </subcellularLocation>
</comment>
<keyword evidence="4" id="KW-0808">Transferase</keyword>
<comment type="function">
    <text evidence="8">Catalytic subunit of the THUMPD2-TRM112 methyltransferase complex, that specifically mediates the S-adenosyl-L-methionine-dependent N(2)-methylation of guanosine nucleotides, most probably at position 72 (m2G72), in the U6snRNA of the major spliceosome. This modification in the U6 snRNA affects the constitutive splicing efficiency of introns that have suboptimal splice sites and can impact final mRNA levels.</text>
</comment>
<dbReference type="SUPFAM" id="SSF53335">
    <property type="entry name" value="S-adenosyl-L-methionine-dependent methyltransferases"/>
    <property type="match status" value="1"/>
</dbReference>
<keyword evidence="14" id="KW-1185">Reference proteome</keyword>
<dbReference type="KEGG" id="pvp:105292943"/>
<dbReference type="GO" id="GO:0005634">
    <property type="term" value="C:nucleus"/>
    <property type="evidence" value="ECO:0007669"/>
    <property type="project" value="UniProtKB-SubCell"/>
</dbReference>
<gene>
    <name evidence="15" type="primary">THUMPD2</name>
</gene>
<organism evidence="14 15">
    <name type="scientific">Pteropus vampyrus</name>
    <name type="common">Large flying fox</name>
    <dbReference type="NCBI Taxonomy" id="132908"/>
    <lineage>
        <taxon>Eukaryota</taxon>
        <taxon>Metazoa</taxon>
        <taxon>Chordata</taxon>
        <taxon>Craniata</taxon>
        <taxon>Vertebrata</taxon>
        <taxon>Euteleostomi</taxon>
        <taxon>Mammalia</taxon>
        <taxon>Eutheria</taxon>
        <taxon>Laurasiatheria</taxon>
        <taxon>Chiroptera</taxon>
        <taxon>Yinpterochiroptera</taxon>
        <taxon>Pteropodoidea</taxon>
        <taxon>Pteropodidae</taxon>
        <taxon>Pteropodinae</taxon>
        <taxon>Pteropus</taxon>
    </lineage>
</organism>
<dbReference type="CDD" id="cd11715">
    <property type="entry name" value="THUMP_AdoMetMT"/>
    <property type="match status" value="1"/>
</dbReference>
<evidence type="ECO:0000256" key="12">
    <source>
        <dbReference type="PROSITE-ProRule" id="PRU00529"/>
    </source>
</evidence>
<evidence type="ECO:0000313" key="14">
    <source>
        <dbReference type="Proteomes" id="UP000515202"/>
    </source>
</evidence>
<dbReference type="Pfam" id="PF01170">
    <property type="entry name" value="UPF0020"/>
    <property type="match status" value="1"/>
</dbReference>